<evidence type="ECO:0000256" key="8">
    <source>
        <dbReference type="ARBA" id="ARBA00023242"/>
    </source>
</evidence>
<dbReference type="GO" id="GO:0003690">
    <property type="term" value="F:double-stranded DNA binding"/>
    <property type="evidence" value="ECO:0007669"/>
    <property type="project" value="TreeGrafter"/>
</dbReference>
<name>A0A8S8ZLD1_SORMA</name>
<evidence type="ECO:0000256" key="12">
    <source>
        <dbReference type="SAM" id="MobiDB-lite"/>
    </source>
</evidence>
<proteinExistence type="inferred from homology"/>
<evidence type="ECO:0000256" key="10">
    <source>
        <dbReference type="PIRSR" id="PIRSR610347-2"/>
    </source>
</evidence>
<evidence type="ECO:0000256" key="2">
    <source>
        <dbReference type="ARBA" id="ARBA00010205"/>
    </source>
</evidence>
<comment type="caution">
    <text evidence="13">The sequence shown here is derived from an EMBL/GenBank/DDBJ whole genome shotgun (WGS) entry which is preliminary data.</text>
</comment>
<keyword evidence="6" id="KW-0269">Exonuclease</keyword>
<feature type="compositionally biased region" description="Polar residues" evidence="12">
    <location>
        <begin position="579"/>
        <end position="592"/>
    </location>
</feature>
<dbReference type="FunFam" id="3.30.870.10:FF:000038">
    <property type="entry name" value="Probable tyrosyl-DNA phosphodiesterase"/>
    <property type="match status" value="1"/>
</dbReference>
<evidence type="ECO:0000256" key="11">
    <source>
        <dbReference type="PIRSR" id="PIRSR610347-3"/>
    </source>
</evidence>
<comment type="similarity">
    <text evidence="2">Belongs to the tyrosyl-DNA phosphodiesterase family.</text>
</comment>
<comment type="subcellular location">
    <subcellularLocation>
        <location evidence="1">Nucleus</location>
    </subcellularLocation>
</comment>
<evidence type="ECO:0000256" key="6">
    <source>
        <dbReference type="ARBA" id="ARBA00022839"/>
    </source>
</evidence>
<keyword evidence="3" id="KW-0540">Nuclease</keyword>
<evidence type="ECO:0000313" key="14">
    <source>
        <dbReference type="Proteomes" id="UP000433876"/>
    </source>
</evidence>
<evidence type="ECO:0000313" key="13">
    <source>
        <dbReference type="EMBL" id="KAA8630088.1"/>
    </source>
</evidence>
<dbReference type="InterPro" id="IPR010347">
    <property type="entry name" value="Tdp1"/>
</dbReference>
<evidence type="ECO:0000256" key="9">
    <source>
        <dbReference type="PIRSR" id="PIRSR610347-1"/>
    </source>
</evidence>
<dbReference type="Pfam" id="PF06087">
    <property type="entry name" value="Tyr-DNA_phospho"/>
    <property type="match status" value="1"/>
</dbReference>
<feature type="binding site" evidence="10">
    <location>
        <position position="236"/>
    </location>
    <ligand>
        <name>substrate</name>
    </ligand>
</feature>
<dbReference type="GO" id="GO:0006281">
    <property type="term" value="P:DNA repair"/>
    <property type="evidence" value="ECO:0007669"/>
    <property type="project" value="UniProtKB-KW"/>
</dbReference>
<feature type="region of interest" description="Disordered" evidence="12">
    <location>
        <begin position="579"/>
        <end position="625"/>
    </location>
</feature>
<evidence type="ECO:0000256" key="1">
    <source>
        <dbReference type="ARBA" id="ARBA00004123"/>
    </source>
</evidence>
<dbReference type="GO" id="GO:0004527">
    <property type="term" value="F:exonuclease activity"/>
    <property type="evidence" value="ECO:0007669"/>
    <property type="project" value="UniProtKB-KW"/>
</dbReference>
<feature type="binding site" evidence="10">
    <location>
        <position position="502"/>
    </location>
    <ligand>
        <name>substrate</name>
    </ligand>
</feature>
<dbReference type="GO" id="GO:0003697">
    <property type="term" value="F:single-stranded DNA binding"/>
    <property type="evidence" value="ECO:0007669"/>
    <property type="project" value="TreeGrafter"/>
</dbReference>
<dbReference type="Gene3D" id="3.30.870.10">
    <property type="entry name" value="Endonuclease Chain A"/>
    <property type="match status" value="2"/>
</dbReference>
<dbReference type="PANTHER" id="PTHR12415:SF0">
    <property type="entry name" value="TYROSYL-DNA PHOSPHODIESTERASE 1"/>
    <property type="match status" value="1"/>
</dbReference>
<evidence type="ECO:0000256" key="4">
    <source>
        <dbReference type="ARBA" id="ARBA00022763"/>
    </source>
</evidence>
<keyword evidence="4" id="KW-0227">DNA damage</keyword>
<evidence type="ECO:0000256" key="7">
    <source>
        <dbReference type="ARBA" id="ARBA00023204"/>
    </source>
</evidence>
<feature type="compositionally biased region" description="Basic and acidic residues" evidence="12">
    <location>
        <begin position="90"/>
        <end position="116"/>
    </location>
</feature>
<protein>
    <recommendedName>
        <fullName evidence="15">Tyrosyl-DNA phosphodiesterase</fullName>
    </recommendedName>
</protein>
<dbReference type="EMBL" id="NMPR01000114">
    <property type="protein sequence ID" value="KAA8630088.1"/>
    <property type="molecule type" value="Genomic_DNA"/>
</dbReference>
<keyword evidence="7" id="KW-0234">DNA repair</keyword>
<dbReference type="CDD" id="cd09123">
    <property type="entry name" value="PLDc_Tdp1_2"/>
    <property type="match status" value="1"/>
</dbReference>
<organism evidence="13 14">
    <name type="scientific">Sordaria macrospora</name>
    <dbReference type="NCBI Taxonomy" id="5147"/>
    <lineage>
        <taxon>Eukaryota</taxon>
        <taxon>Fungi</taxon>
        <taxon>Dikarya</taxon>
        <taxon>Ascomycota</taxon>
        <taxon>Pezizomycotina</taxon>
        <taxon>Sordariomycetes</taxon>
        <taxon>Sordariomycetidae</taxon>
        <taxon>Sordariales</taxon>
        <taxon>Sordariaceae</taxon>
        <taxon>Sordaria</taxon>
    </lineage>
</organism>
<feature type="compositionally biased region" description="Polar residues" evidence="12">
    <location>
        <begin position="67"/>
        <end position="76"/>
    </location>
</feature>
<evidence type="ECO:0008006" key="15">
    <source>
        <dbReference type="Google" id="ProtNLM"/>
    </source>
</evidence>
<keyword evidence="5" id="KW-0378">Hydrolase</keyword>
<dbReference type="GO" id="GO:0005634">
    <property type="term" value="C:nucleus"/>
    <property type="evidence" value="ECO:0007669"/>
    <property type="project" value="UniProtKB-SubCell"/>
</dbReference>
<feature type="site" description="Interaction with DNA" evidence="11">
    <location>
        <position position="527"/>
    </location>
</feature>
<dbReference type="GO" id="GO:0017005">
    <property type="term" value="F:3'-tyrosyl-DNA phosphodiesterase activity"/>
    <property type="evidence" value="ECO:0007669"/>
    <property type="project" value="TreeGrafter"/>
</dbReference>
<dbReference type="PANTHER" id="PTHR12415">
    <property type="entry name" value="TYROSYL-DNA PHOSPHODIESTERASE 1"/>
    <property type="match status" value="1"/>
</dbReference>
<evidence type="ECO:0000256" key="3">
    <source>
        <dbReference type="ARBA" id="ARBA00022722"/>
    </source>
</evidence>
<dbReference type="Proteomes" id="UP000433876">
    <property type="component" value="Unassembled WGS sequence"/>
</dbReference>
<dbReference type="CDD" id="cd09194">
    <property type="entry name" value="PLDc_yTdp1_1"/>
    <property type="match status" value="1"/>
</dbReference>
<feature type="region of interest" description="Disordered" evidence="12">
    <location>
        <begin position="41"/>
        <end position="127"/>
    </location>
</feature>
<dbReference type="OMA" id="PLIKECW"/>
<accession>A0A8S8ZLD1</accession>
<feature type="active site" description="Nucleophile" evidence="9">
    <location>
        <position position="234"/>
    </location>
</feature>
<feature type="active site" description="Proton donor/acceptor" evidence="9">
    <location>
        <position position="500"/>
    </location>
</feature>
<dbReference type="SUPFAM" id="SSF56024">
    <property type="entry name" value="Phospholipase D/nuclease"/>
    <property type="match status" value="2"/>
</dbReference>
<keyword evidence="8" id="KW-0539">Nucleus</keyword>
<dbReference type="AlphaFoldDB" id="A0A8S8ZLD1"/>
<evidence type="ECO:0000256" key="5">
    <source>
        <dbReference type="ARBA" id="ARBA00022801"/>
    </source>
</evidence>
<gene>
    <name evidence="13" type="ORF">SMACR_01002</name>
</gene>
<reference evidence="13 14" key="1">
    <citation type="submission" date="2017-07" db="EMBL/GenBank/DDBJ databases">
        <title>Genome sequence of the Sordaria macrospora wild type strain R19027.</title>
        <authorList>
            <person name="Nowrousian M."/>
            <person name="Teichert I."/>
            <person name="Kueck U."/>
        </authorList>
    </citation>
    <scope>NUCLEOTIDE SEQUENCE [LARGE SCALE GENOMIC DNA]</scope>
    <source>
        <strain evidence="13 14">R19027</strain>
        <tissue evidence="13">Mycelium</tissue>
    </source>
</reference>
<dbReference type="VEuPathDB" id="FungiDB:SMAC_01002"/>
<sequence length="666" mass="74429">MLKIYTSLPRYIHLALIRRLPSVHHRSLNLIVRGLATPVSTTMQNNRPSKRIVKDIDLGEADEAQKGGSSRVTPRSLSRAVSPPLKKPRTSSEKRESLPAEQQVEHQSEEQAERQTEQQTELQQCPSQRIVKSPFHLTTIRSLGQASNKDTISLKHLLGDPLIIECWEFNYLHNIDFLMNAFDEDIRHLVKVHVVHGFWKKEDPNRLQIQSDTDRYPNITTHHAYLPEPFGTHHSKLMVLFRLDDTAEIIIHTANLIPKDWGNMTNGAWISPRLPLLKADTQQPASSTRSSPPAAGSGEKFEIDFLNYLRSYRTACKPLVDQLSKYDFSSIRGSLIASVPGRHSLVDNFPTRWGWAAMKETLKSVPVRQTADRDHNKSEKAEMVIQISSIATLGPTDNWLKSTLFEALSGSQGPKTLSSSSKKPDFKVIFPTPDEIRKSLDGYSSGGSIHTKIQSAQQAKQLQYLRPIFCHWANDSADGGDDTTTTVPIREAGRQRAAPHIKTFIRYTNQKTKDRIDWALLTSANLSKQAWGDAQSKNNAGEPQVRICSYEIGVMVWPELFADSGGGEKRKAVMVPTFLTDTPTGLSSSKDGTSLAGERGGTKSATRDGEDGGAGGDEEEDESTVVVGLRMPYNLPLQRYGPQEVPWVATANHLEPDWMGQVWRHE</sequence>